<feature type="compositionally biased region" description="Basic and acidic residues" evidence="7">
    <location>
        <begin position="735"/>
        <end position="822"/>
    </location>
</feature>
<feature type="compositionally biased region" description="Basic and acidic residues" evidence="7">
    <location>
        <begin position="829"/>
        <end position="890"/>
    </location>
</feature>
<dbReference type="Gene3D" id="1.25.40.1030">
    <property type="match status" value="1"/>
</dbReference>
<evidence type="ECO:0000313" key="11">
    <source>
        <dbReference type="Proteomes" id="UP000005408"/>
    </source>
</evidence>
<accession>A0A8W8L2X3</accession>
<feature type="compositionally biased region" description="Basic and acidic residues" evidence="7">
    <location>
        <begin position="588"/>
        <end position="598"/>
    </location>
</feature>
<feature type="compositionally biased region" description="Polar residues" evidence="7">
    <location>
        <begin position="1883"/>
        <end position="1893"/>
    </location>
</feature>
<evidence type="ECO:0000256" key="3">
    <source>
        <dbReference type="ARBA" id="ARBA00022448"/>
    </source>
</evidence>
<feature type="compositionally biased region" description="Basic and acidic residues" evidence="7">
    <location>
        <begin position="508"/>
        <end position="521"/>
    </location>
</feature>
<feature type="compositionally biased region" description="Polar residues" evidence="7">
    <location>
        <begin position="1961"/>
        <end position="1976"/>
    </location>
</feature>
<sequence>MSIVLSEKYVFLNFKRMLFVNKMSQSAPWSYQQQNQDPGGVKLFNPAQFTEQVNKPNQFNPATQDANSAQHQPAEVFNGHPEQYNTGHDPNWNWNYSQSDPTQMAPDPNTYEQVYDPNQSQAVGQDNGYGSFYYDQNQGQWVPMYGQYDQSYDPAQVNYQENMVHEQQGISNTDAQSGNFDPSYNHYHGNYTDPGASESSGTHVNTFSDGQHPEQVTDQSVDSENLDQSSASQGMSGFFQNDDYESESNTGTCDNSAHGSSLQNSFNQIQQPVPAEDVMNPVISSESLQTVNFSTGSLDTGLAMNSVLAPHVQQVTDQFQQISVSDQEQPENLKDDKTNTPAHPSRNDVNQSALHGQLHSTGNVSGNVSGGSPNSDDQQGLSDWEVVPSEPSRMLEVPGGEIKQSQEEALDSNVQFFIGSSKNSDDGSARHTPETAPQTQNNSDPEKEKESANQNLLIATENLKPQLTSSPNISPGHNRANKDVAVDAKPPPVGPPPVGAPNGGGNPFRKDKTNVSSDSDKNVLSISQPFTSTIDSQMPSPIVASPEDSGRVAQKSKPQSPIMPRKESPFQPPNRRRTLSSQSSESEDLPKAEKETKESAPSISSQISSSRESLASTSSKQGQEGEKFRRPPRDTTKSRVPAGSTRGVMSPRRIESAFQQVQKQRAKHNMSPATTLWANNDALPVANILLAPAAPAITPSSSATSSTKASPSKTAKDRRDVLSPVQMLINTMSEKQLDKPSDSKQESKQHEDRQERSYQRGSQRDRHERGSSIDRELEITRKMEEKERRKESESYRDRERDYYRGDKSRGRDPRDRDYDPYYDKQAPARRRDPQYGDERYERPRSRHSLLDDDRSSSRQGQESDRPRSRQDYNREADRPRSRQDYNRDPYYRDKYGRVIEELPEYHEGYEQYDYYNRHGYYDRQGYYDKYYKYDQRYYDDYYGRGNYEDSFNRLLQFDYHTHNHWQHGYPSQYYNQYGQPYEDSERFTSQRGSRVHTPGSLSDTAEHQDYDGYRHYQGSRSSSRQGYDDYTRAQWDAYYANYNRGGYGYGYDQDYVQETAPSRMTPVKHSIPHACIRFGPGGQLVKVVPNQPAEGQPATVEIHDLNEMLQDNPETEELKDFPGPLVRGDTHKNDVLTYCQARAKTCAENIQLTDRDSAELIWRFLELLIKQNGTFMGTDIADLLLDGHEPTTVDYSMMGLKINPSSDTLDEEFDETVDMSVVTSDRSVIARGRKTQEETTDRFRHLLLYGRKKDALEWAMKNSLWGHALFLASKMDSRAHANVMTRFANSAMKMNDPLQTLFQLMSCRQPAAVTCVVDEKWGDWRPHLAMILSNPTGREMDKKSIMTLGDTLASKGFLHASHFCYMMAHVNFGSYQKKTAKMVLVGSNHSLPLSEFATNEAIQCTEIYEYAKSLGNQSYFTVNFQSFKFLYACRLAENGFAQEALQYCEAISRVMLNSPTLFQPILVKLVYELGNRLKYFDPQKLHTAEDEDPDWLQHLSRINAGFQDGSIQPLSGSVTPYGGGYGTRAASTESGEVAGYTAGGESTPLMPPPQVPYGQEPYQHQTQDPSATQAEHAHHQAPTAYNQYGVPQEHQLHPTTAAGQEKQQQDSHYQNQPEYTQNAEAYNQGADPNAYQNAGVDPNSQWSYQQQFHQNGYQQYDSNQALGHQQTTAGTDNTSNQGYYDPNSQGQNTDTQPGMDTHTGHHQAGLQHHRHSLVSHHTEEDDEDDDDEEDDDEEGEEDSLAGSHNAPAGSSFDYFSSVGNQSHQIVTPNMRPRTVSETSNGSGGPHTNAASSGKKPGTIPEKRSDMSLSQDKNKNKEGWSWWPFKGKKEKKPGDVSEMKLPDDKKPAIVWDENKKQWINTDGGEQRNEPPPPPPKDFSMGSTMQQQSAPEQMPPSGGPPMGNKFSLRKGSVPKYVDVLNRSSASSTSSHVPTSLFNVMPSSQSSPAIFRPGGDVDSGSKQQETSGQSGNSSDNRTEQPPPGEISRNNSISSISSEVLHFMSQGPTDNKPASSGMPVMFNPAQFQSGQSEGFQSGPASTRSSGRLKPGQRRMYPK</sequence>
<dbReference type="PANTHER" id="PTHR13402">
    <property type="entry name" value="RGPR-RELATED"/>
    <property type="match status" value="1"/>
</dbReference>
<comment type="subcellular location">
    <subcellularLocation>
        <location evidence="1">Endoplasmic reticulum</location>
    </subcellularLocation>
    <subcellularLocation>
        <location evidence="6">Golgi apparatus membrane</location>
    </subcellularLocation>
</comment>
<dbReference type="InterPro" id="IPR024340">
    <property type="entry name" value="Sec16_CCD"/>
</dbReference>
<dbReference type="Pfam" id="PF12931">
    <property type="entry name" value="TPR_Sec16"/>
    <property type="match status" value="1"/>
</dbReference>
<comment type="similarity">
    <text evidence="2 6">Belongs to the SEC16 family.</text>
</comment>
<dbReference type="PANTHER" id="PTHR13402:SF6">
    <property type="entry name" value="SECRETORY 16, ISOFORM I"/>
    <property type="match status" value="1"/>
</dbReference>
<feature type="compositionally biased region" description="Polar residues" evidence="7">
    <location>
        <begin position="1562"/>
        <end position="1573"/>
    </location>
</feature>
<dbReference type="GO" id="GO:0015031">
    <property type="term" value="P:protein transport"/>
    <property type="evidence" value="ECO:0007669"/>
    <property type="project" value="UniProtKB-KW"/>
</dbReference>
<dbReference type="GO" id="GO:0007030">
    <property type="term" value="P:Golgi organization"/>
    <property type="evidence" value="ECO:0007669"/>
    <property type="project" value="TreeGrafter"/>
</dbReference>
<feature type="compositionally biased region" description="Polar residues" evidence="7">
    <location>
        <begin position="197"/>
        <end position="239"/>
    </location>
</feature>
<feature type="domain" description="Sec16 central conserved" evidence="9">
    <location>
        <begin position="1073"/>
        <end position="1173"/>
    </location>
</feature>
<feature type="compositionally biased region" description="Polar residues" evidence="7">
    <location>
        <begin position="1667"/>
        <end position="1698"/>
    </location>
</feature>
<evidence type="ECO:0000256" key="1">
    <source>
        <dbReference type="ARBA" id="ARBA00004240"/>
    </source>
</evidence>
<keyword evidence="11" id="KW-1185">Reference proteome</keyword>
<dbReference type="Proteomes" id="UP000005408">
    <property type="component" value="Unassembled WGS sequence"/>
</dbReference>
<keyword evidence="4 6" id="KW-0256">Endoplasmic reticulum</keyword>
<feature type="compositionally biased region" description="Low complexity" evidence="7">
    <location>
        <begin position="362"/>
        <end position="375"/>
    </location>
</feature>
<keyword evidence="3 6" id="KW-0813">Transport</keyword>
<dbReference type="GO" id="GO:0000139">
    <property type="term" value="C:Golgi membrane"/>
    <property type="evidence" value="ECO:0007669"/>
    <property type="project" value="UniProtKB-SubCell"/>
</dbReference>
<dbReference type="GO" id="GO:0012507">
    <property type="term" value="C:ER to Golgi transport vesicle membrane"/>
    <property type="evidence" value="ECO:0007669"/>
    <property type="project" value="TreeGrafter"/>
</dbReference>
<feature type="region of interest" description="Disordered" evidence="7">
    <location>
        <begin position="983"/>
        <end position="1008"/>
    </location>
</feature>
<feature type="compositionally biased region" description="Polar residues" evidence="7">
    <location>
        <begin position="339"/>
        <end position="361"/>
    </location>
</feature>
<feature type="compositionally biased region" description="Low complexity" evidence="7">
    <location>
        <begin position="599"/>
        <end position="619"/>
    </location>
</feature>
<evidence type="ECO:0000259" key="8">
    <source>
        <dbReference type="Pfam" id="PF12931"/>
    </source>
</evidence>
<feature type="compositionally biased region" description="Low complexity" evidence="7">
    <location>
        <begin position="1987"/>
        <end position="1998"/>
    </location>
</feature>
<feature type="compositionally biased region" description="Low complexity" evidence="7">
    <location>
        <begin position="2026"/>
        <end position="2038"/>
    </location>
</feature>
<evidence type="ECO:0000313" key="10">
    <source>
        <dbReference type="EnsemblMetazoa" id="G26370.3:cds"/>
    </source>
</evidence>
<feature type="compositionally biased region" description="Polar residues" evidence="7">
    <location>
        <begin position="452"/>
        <end position="475"/>
    </location>
</feature>
<dbReference type="GO" id="GO:0016192">
    <property type="term" value="P:vesicle-mediated transport"/>
    <property type="evidence" value="ECO:0007669"/>
    <property type="project" value="UniProtKB-KW"/>
</dbReference>
<feature type="domain" description="Sec16 Sec23-binding" evidence="8">
    <location>
        <begin position="1244"/>
        <end position="1479"/>
    </location>
</feature>
<feature type="region of interest" description="Disordered" evidence="7">
    <location>
        <begin position="1667"/>
        <end position="1912"/>
    </location>
</feature>
<name>A0A8W8L2X3_MAGGI</name>
<feature type="compositionally biased region" description="Acidic residues" evidence="7">
    <location>
        <begin position="1724"/>
        <end position="1743"/>
    </location>
</feature>
<protein>
    <recommendedName>
        <fullName evidence="6">Protein transport protein sec16</fullName>
    </recommendedName>
</protein>
<feature type="region of interest" description="Disordered" evidence="7">
    <location>
        <begin position="326"/>
        <end position="383"/>
    </location>
</feature>
<reference evidence="10" key="1">
    <citation type="submission" date="2022-08" db="UniProtKB">
        <authorList>
            <consortium name="EnsemblMetazoa"/>
        </authorList>
    </citation>
    <scope>IDENTIFICATION</scope>
    <source>
        <strain evidence="10">05x7-T-G4-1.051#20</strain>
    </source>
</reference>
<feature type="compositionally biased region" description="Basic and acidic residues" evidence="7">
    <location>
        <begin position="1835"/>
        <end position="1859"/>
    </location>
</feature>
<evidence type="ECO:0000256" key="4">
    <source>
        <dbReference type="ARBA" id="ARBA00022824"/>
    </source>
</evidence>
<dbReference type="CDD" id="cd09233">
    <property type="entry name" value="ACE1-Sec16-like"/>
    <property type="match status" value="1"/>
</dbReference>
<dbReference type="GO" id="GO:0070973">
    <property type="term" value="P:protein localization to endoplasmic reticulum exit site"/>
    <property type="evidence" value="ECO:0007669"/>
    <property type="project" value="TreeGrafter"/>
</dbReference>
<dbReference type="EnsemblMetazoa" id="G26370.3">
    <property type="protein sequence ID" value="G26370.3:cds"/>
    <property type="gene ID" value="G26370"/>
</dbReference>
<feature type="compositionally biased region" description="Pro residues" evidence="7">
    <location>
        <begin position="489"/>
        <end position="499"/>
    </location>
</feature>
<feature type="compositionally biased region" description="Polar residues" evidence="7">
    <location>
        <begin position="172"/>
        <end position="182"/>
    </location>
</feature>
<dbReference type="Pfam" id="PF12932">
    <property type="entry name" value="Sec16"/>
    <property type="match status" value="1"/>
</dbReference>
<keyword evidence="6" id="KW-0333">Golgi apparatus</keyword>
<feature type="compositionally biased region" description="Polar residues" evidence="7">
    <location>
        <begin position="247"/>
        <end position="262"/>
    </location>
</feature>
<organism evidence="10 11">
    <name type="scientific">Magallana gigas</name>
    <name type="common">Pacific oyster</name>
    <name type="synonym">Crassostrea gigas</name>
    <dbReference type="NCBI Taxonomy" id="29159"/>
    <lineage>
        <taxon>Eukaryota</taxon>
        <taxon>Metazoa</taxon>
        <taxon>Spiralia</taxon>
        <taxon>Lophotrochozoa</taxon>
        <taxon>Mollusca</taxon>
        <taxon>Bivalvia</taxon>
        <taxon>Autobranchia</taxon>
        <taxon>Pteriomorphia</taxon>
        <taxon>Ostreida</taxon>
        <taxon>Ostreoidea</taxon>
        <taxon>Ostreidae</taxon>
        <taxon>Magallana</taxon>
    </lineage>
</organism>
<feature type="region of interest" description="Disordered" evidence="7">
    <location>
        <begin position="697"/>
        <end position="890"/>
    </location>
</feature>
<evidence type="ECO:0000256" key="6">
    <source>
        <dbReference type="RuleBase" id="RU364101"/>
    </source>
</evidence>
<keyword evidence="5 6" id="KW-0931">ER-Golgi transport</keyword>
<evidence type="ECO:0000256" key="5">
    <source>
        <dbReference type="ARBA" id="ARBA00022892"/>
    </source>
</evidence>
<feature type="region of interest" description="Disordered" evidence="7">
    <location>
        <begin position="418"/>
        <end position="670"/>
    </location>
</feature>
<evidence type="ECO:0000256" key="7">
    <source>
        <dbReference type="SAM" id="MobiDB-lite"/>
    </source>
</evidence>
<feature type="region of interest" description="Disordered" evidence="7">
    <location>
        <begin position="1924"/>
        <end position="2058"/>
    </location>
</feature>
<feature type="region of interest" description="Disordered" evidence="7">
    <location>
        <begin position="1538"/>
        <end position="1580"/>
    </location>
</feature>
<feature type="compositionally biased region" description="Basic and acidic residues" evidence="7">
    <location>
        <begin position="1804"/>
        <end position="1821"/>
    </location>
</feature>
<feature type="compositionally biased region" description="Polar residues" evidence="7">
    <location>
        <begin position="1757"/>
        <end position="1771"/>
    </location>
</feature>
<dbReference type="GO" id="GO:0070971">
    <property type="term" value="C:endoplasmic reticulum exit site"/>
    <property type="evidence" value="ECO:0007669"/>
    <property type="project" value="TreeGrafter"/>
</dbReference>
<feature type="compositionally biased region" description="Polar residues" evidence="7">
    <location>
        <begin position="1933"/>
        <end position="1949"/>
    </location>
</feature>
<keyword evidence="6" id="KW-0653">Protein transport</keyword>
<keyword evidence="6" id="KW-0472">Membrane</keyword>
<feature type="compositionally biased region" description="Basic and acidic residues" evidence="7">
    <location>
        <begin position="423"/>
        <end position="433"/>
    </location>
</feature>
<evidence type="ECO:0000256" key="2">
    <source>
        <dbReference type="ARBA" id="ARBA00005927"/>
    </source>
</evidence>
<evidence type="ECO:0000259" key="9">
    <source>
        <dbReference type="Pfam" id="PF12932"/>
    </source>
</evidence>
<feature type="compositionally biased region" description="Polar residues" evidence="7">
    <location>
        <begin position="522"/>
        <end position="539"/>
    </location>
</feature>
<proteinExistence type="inferred from homology"/>
<dbReference type="InterPro" id="IPR024298">
    <property type="entry name" value="Sec16_Sec23-bd"/>
</dbReference>
<feature type="region of interest" description="Disordered" evidence="7">
    <location>
        <begin position="172"/>
        <end position="262"/>
    </location>
</feature>
<feature type="compositionally biased region" description="Basic and acidic residues" evidence="7">
    <location>
        <begin position="623"/>
        <end position="637"/>
    </location>
</feature>
<feature type="compositionally biased region" description="Low complexity" evidence="7">
    <location>
        <begin position="697"/>
        <end position="713"/>
    </location>
</feature>